<name>A0A6A5X387_9PLEO</name>
<organism evidence="2 3">
    <name type="scientific">Amniculicola lignicola CBS 123094</name>
    <dbReference type="NCBI Taxonomy" id="1392246"/>
    <lineage>
        <taxon>Eukaryota</taxon>
        <taxon>Fungi</taxon>
        <taxon>Dikarya</taxon>
        <taxon>Ascomycota</taxon>
        <taxon>Pezizomycotina</taxon>
        <taxon>Dothideomycetes</taxon>
        <taxon>Pleosporomycetidae</taxon>
        <taxon>Pleosporales</taxon>
        <taxon>Amniculicolaceae</taxon>
        <taxon>Amniculicola</taxon>
    </lineage>
</organism>
<gene>
    <name evidence="2" type="ORF">P154DRAFT_118377</name>
</gene>
<keyword evidence="1" id="KW-1133">Transmembrane helix</keyword>
<evidence type="ECO:0000313" key="3">
    <source>
        <dbReference type="Proteomes" id="UP000799779"/>
    </source>
</evidence>
<accession>A0A6A5X387</accession>
<sequence>MTTRMHTKSSSPTPILYLFAPLIDNSHHVDNVHGYISLPSGVLVFCVCGFAKRGRERRSNLRVEGADGEKIGKTLGFLWTGLSSLLACAMEEKGHVKLGENRNGTRGPDSILHGREKKTHYSYMAPALRWLTGLGWAGLAGSCGLDWVGLGWVG</sequence>
<dbReference type="AlphaFoldDB" id="A0A6A5X387"/>
<evidence type="ECO:0000256" key="1">
    <source>
        <dbReference type="SAM" id="Phobius"/>
    </source>
</evidence>
<protein>
    <submittedName>
        <fullName evidence="2">Uncharacterized protein</fullName>
    </submittedName>
</protein>
<keyword evidence="3" id="KW-1185">Reference proteome</keyword>
<dbReference type="Proteomes" id="UP000799779">
    <property type="component" value="Unassembled WGS sequence"/>
</dbReference>
<evidence type="ECO:0000313" key="2">
    <source>
        <dbReference type="EMBL" id="KAF2007364.1"/>
    </source>
</evidence>
<reference evidence="2" key="1">
    <citation type="journal article" date="2020" name="Stud. Mycol.">
        <title>101 Dothideomycetes genomes: a test case for predicting lifestyles and emergence of pathogens.</title>
        <authorList>
            <person name="Haridas S."/>
            <person name="Albert R."/>
            <person name="Binder M."/>
            <person name="Bloem J."/>
            <person name="Labutti K."/>
            <person name="Salamov A."/>
            <person name="Andreopoulos B."/>
            <person name="Baker S."/>
            <person name="Barry K."/>
            <person name="Bills G."/>
            <person name="Bluhm B."/>
            <person name="Cannon C."/>
            <person name="Castanera R."/>
            <person name="Culley D."/>
            <person name="Daum C."/>
            <person name="Ezra D."/>
            <person name="Gonzalez J."/>
            <person name="Henrissat B."/>
            <person name="Kuo A."/>
            <person name="Liang C."/>
            <person name="Lipzen A."/>
            <person name="Lutzoni F."/>
            <person name="Magnuson J."/>
            <person name="Mondo S."/>
            <person name="Nolan M."/>
            <person name="Ohm R."/>
            <person name="Pangilinan J."/>
            <person name="Park H.-J."/>
            <person name="Ramirez L."/>
            <person name="Alfaro M."/>
            <person name="Sun H."/>
            <person name="Tritt A."/>
            <person name="Yoshinaga Y."/>
            <person name="Zwiers L.-H."/>
            <person name="Turgeon B."/>
            <person name="Goodwin S."/>
            <person name="Spatafora J."/>
            <person name="Crous P."/>
            <person name="Grigoriev I."/>
        </authorList>
    </citation>
    <scope>NUCLEOTIDE SEQUENCE</scope>
    <source>
        <strain evidence="2">CBS 123094</strain>
    </source>
</reference>
<proteinExistence type="predicted"/>
<feature type="transmembrane region" description="Helical" evidence="1">
    <location>
        <begin position="32"/>
        <end position="51"/>
    </location>
</feature>
<keyword evidence="1" id="KW-0472">Membrane</keyword>
<dbReference type="EMBL" id="ML977557">
    <property type="protein sequence ID" value="KAF2007364.1"/>
    <property type="molecule type" value="Genomic_DNA"/>
</dbReference>
<keyword evidence="1" id="KW-0812">Transmembrane</keyword>